<protein>
    <submittedName>
        <fullName evidence="3">Glutathione synthase/RimK-type ligase-like ATP-grasp enzyme</fullName>
    </submittedName>
</protein>
<comment type="caution">
    <text evidence="3">The sequence shown here is derived from an EMBL/GenBank/DDBJ whole genome shotgun (WGS) entry which is preliminary data.</text>
</comment>
<organism evidence="3 4">
    <name type="scientific">Caldalkalibacillus horti</name>
    <dbReference type="NCBI Taxonomy" id="77523"/>
    <lineage>
        <taxon>Bacteria</taxon>
        <taxon>Bacillati</taxon>
        <taxon>Bacillota</taxon>
        <taxon>Bacilli</taxon>
        <taxon>Bacillales</taxon>
        <taxon>Bacillaceae</taxon>
        <taxon>Caldalkalibacillus</taxon>
    </lineage>
</organism>
<dbReference type="PROSITE" id="PS50975">
    <property type="entry name" value="ATP_GRASP"/>
    <property type="match status" value="1"/>
</dbReference>
<keyword evidence="1" id="KW-0547">Nucleotide-binding</keyword>
<proteinExistence type="predicted"/>
<dbReference type="RefSeq" id="WP_307391932.1">
    <property type="nucleotide sequence ID" value="NZ_BAAADK010000045.1"/>
</dbReference>
<dbReference type="InterPro" id="IPR026838">
    <property type="entry name" value="YheC/D"/>
</dbReference>
<dbReference type="Proteomes" id="UP001235840">
    <property type="component" value="Unassembled WGS sequence"/>
</dbReference>
<accession>A0ABT9VW10</accession>
<evidence type="ECO:0000313" key="4">
    <source>
        <dbReference type="Proteomes" id="UP001235840"/>
    </source>
</evidence>
<feature type="domain" description="ATP-grasp" evidence="2">
    <location>
        <begin position="214"/>
        <end position="446"/>
    </location>
</feature>
<sequence length="457" mass="52312">MTDSKVIISHTPDSSHGLPMINIPAALIKKLRIPYDYPLQLQFSTGHNQVLCRPLPYKLGHVQVDEKFAKHLGIPDQCQLQISYSPITAKLKLGPVLAILVSKISKSHPPYFKLNPFFEEVILYARNRHILPYVTSIDQLLKGTDKIMGWVFSKGSWTEEVVPYPQIIYNRIGSRKVENSHAYRDLKELLEKKKVHLFNQTFLDKWEVYDKLSEDRAFSPYLPQTKLFGANPLRMMLSQYSTVYVKPIHGSLGNGIYKISKHRDGYITQYSTRNGQIHKQFAHQNQLYSYLSKRVSTKKHIIQEGIPLLQFQERTVDFRALMQKNKLGKWSVTSMVARVGPLNRFVSNIARGGEIVKVNSVLSACGFKEPKIMRQQLIHVAKKTCEGIENSYKDQFGELGVDLGLDKQGRIYLLEINSKPSKTEDTIPSIETKGSKGRPSVHRLLDYTQFLSNQLLK</sequence>
<dbReference type="InterPro" id="IPR011761">
    <property type="entry name" value="ATP-grasp"/>
</dbReference>
<evidence type="ECO:0000313" key="3">
    <source>
        <dbReference type="EMBL" id="MDQ0165186.1"/>
    </source>
</evidence>
<dbReference type="Gene3D" id="3.30.470.20">
    <property type="entry name" value="ATP-grasp fold, B domain"/>
    <property type="match status" value="1"/>
</dbReference>
<keyword evidence="1" id="KW-0067">ATP-binding</keyword>
<evidence type="ECO:0000256" key="1">
    <source>
        <dbReference type="PROSITE-ProRule" id="PRU00409"/>
    </source>
</evidence>
<evidence type="ECO:0000259" key="2">
    <source>
        <dbReference type="PROSITE" id="PS50975"/>
    </source>
</evidence>
<dbReference type="Pfam" id="PF14398">
    <property type="entry name" value="ATPgrasp_YheCD"/>
    <property type="match status" value="1"/>
</dbReference>
<name>A0ABT9VW10_9BACI</name>
<keyword evidence="4" id="KW-1185">Reference proteome</keyword>
<gene>
    <name evidence="3" type="ORF">J2S11_001086</name>
</gene>
<dbReference type="EMBL" id="JAUSTY010000004">
    <property type="protein sequence ID" value="MDQ0165186.1"/>
    <property type="molecule type" value="Genomic_DNA"/>
</dbReference>
<dbReference type="SUPFAM" id="SSF56059">
    <property type="entry name" value="Glutathione synthetase ATP-binding domain-like"/>
    <property type="match status" value="1"/>
</dbReference>
<reference evidence="3 4" key="1">
    <citation type="submission" date="2023-07" db="EMBL/GenBank/DDBJ databases">
        <title>Genomic Encyclopedia of Type Strains, Phase IV (KMG-IV): sequencing the most valuable type-strain genomes for metagenomic binning, comparative biology and taxonomic classification.</title>
        <authorList>
            <person name="Goeker M."/>
        </authorList>
    </citation>
    <scope>NUCLEOTIDE SEQUENCE [LARGE SCALE GENOMIC DNA]</scope>
    <source>
        <strain evidence="3 4">DSM 12751</strain>
    </source>
</reference>